<comment type="subcellular location">
    <subcellularLocation>
        <location evidence="1 8">Cell membrane</location>
        <topology evidence="1 8">Multi-pass membrane protein</topology>
    </subcellularLocation>
</comment>
<gene>
    <name evidence="9" type="ORF">P8935_01020</name>
</gene>
<feature type="transmembrane region" description="Helical" evidence="8">
    <location>
        <begin position="82"/>
        <end position="102"/>
    </location>
</feature>
<feature type="transmembrane region" description="Helical" evidence="8">
    <location>
        <begin position="155"/>
        <end position="185"/>
    </location>
</feature>
<sequence length="270" mass="29142">MIALSGLPAYMDWHWLWLTVAAFLAGLLNAVAGGGSFLLFPAMLSMKMLPVQANATNTVALWPGQLTSVAAYREDVRKNLRVAIPMAVAGLIGGTGGAILLLNTPQMTFLHLVPWLLLVAAVIFALSGPVSRWLEHRKFRANASPQVGEVHRPHMIAVFVGTVAVCFYIGYFGAGAGFLIITLLSLFGYQDLNEINALKVVCTTMANGIAFVIFVFNGQVVWRYCLVAMITCAIGGYTSASLARKIPQPVLRGTVVFIGLGMAAYFFWRG</sequence>
<keyword evidence="4 8" id="KW-1003">Cell membrane</keyword>
<dbReference type="Pfam" id="PF01925">
    <property type="entry name" value="TauE"/>
    <property type="match status" value="1"/>
</dbReference>
<dbReference type="GO" id="GO:0005886">
    <property type="term" value="C:plasma membrane"/>
    <property type="evidence" value="ECO:0007669"/>
    <property type="project" value="UniProtKB-SubCell"/>
</dbReference>
<evidence type="ECO:0000313" key="9">
    <source>
        <dbReference type="EMBL" id="XBH17926.1"/>
    </source>
</evidence>
<feature type="transmembrane region" description="Helical" evidence="8">
    <location>
        <begin position="114"/>
        <end position="134"/>
    </location>
</feature>
<feature type="transmembrane region" description="Helical" evidence="8">
    <location>
        <begin position="224"/>
        <end position="243"/>
    </location>
</feature>
<evidence type="ECO:0000256" key="1">
    <source>
        <dbReference type="ARBA" id="ARBA00004651"/>
    </source>
</evidence>
<feature type="transmembrane region" description="Helical" evidence="8">
    <location>
        <begin position="197"/>
        <end position="217"/>
    </location>
</feature>
<evidence type="ECO:0000256" key="7">
    <source>
        <dbReference type="ARBA" id="ARBA00023136"/>
    </source>
</evidence>
<keyword evidence="6 8" id="KW-1133">Transmembrane helix</keyword>
<evidence type="ECO:0000256" key="2">
    <source>
        <dbReference type="ARBA" id="ARBA00009142"/>
    </source>
</evidence>
<evidence type="ECO:0000256" key="6">
    <source>
        <dbReference type="ARBA" id="ARBA00022989"/>
    </source>
</evidence>
<reference evidence="9" key="1">
    <citation type="submission" date="2023-03" db="EMBL/GenBank/DDBJ databases">
        <title>Edaphobacter sp.</title>
        <authorList>
            <person name="Huber K.J."/>
            <person name="Papendorf J."/>
            <person name="Pilke C."/>
            <person name="Bunk B."/>
            <person name="Sproeer C."/>
            <person name="Pester M."/>
        </authorList>
    </citation>
    <scope>NUCLEOTIDE SEQUENCE</scope>
    <source>
        <strain evidence="9">DSM 110680</strain>
    </source>
</reference>
<organism evidence="9">
    <name type="scientific">Telmatobacter sp. DSM 110680</name>
    <dbReference type="NCBI Taxonomy" id="3036704"/>
    <lineage>
        <taxon>Bacteria</taxon>
        <taxon>Pseudomonadati</taxon>
        <taxon>Acidobacteriota</taxon>
        <taxon>Terriglobia</taxon>
        <taxon>Terriglobales</taxon>
        <taxon>Acidobacteriaceae</taxon>
        <taxon>Telmatobacter</taxon>
    </lineage>
</organism>
<protein>
    <recommendedName>
        <fullName evidence="8">Probable membrane transporter protein</fullName>
    </recommendedName>
</protein>
<dbReference type="EMBL" id="CP121196">
    <property type="protein sequence ID" value="XBH17926.1"/>
    <property type="molecule type" value="Genomic_DNA"/>
</dbReference>
<dbReference type="RefSeq" id="WP_348263152.1">
    <property type="nucleotide sequence ID" value="NZ_CP121196.1"/>
</dbReference>
<accession>A0AAU7DMD0</accession>
<comment type="similarity">
    <text evidence="2 8">Belongs to the 4-toluene sulfonate uptake permease (TSUP) (TC 2.A.102) family.</text>
</comment>
<name>A0AAU7DMD0_9BACT</name>
<evidence type="ECO:0000256" key="3">
    <source>
        <dbReference type="ARBA" id="ARBA00022448"/>
    </source>
</evidence>
<dbReference type="PANTHER" id="PTHR30269">
    <property type="entry name" value="TRANSMEMBRANE PROTEIN YFCA"/>
    <property type="match status" value="1"/>
</dbReference>
<dbReference type="InterPro" id="IPR052017">
    <property type="entry name" value="TSUP"/>
</dbReference>
<feature type="transmembrane region" description="Helical" evidence="8">
    <location>
        <begin position="15"/>
        <end position="40"/>
    </location>
</feature>
<keyword evidence="7 8" id="KW-0472">Membrane</keyword>
<dbReference type="AlphaFoldDB" id="A0AAU7DMD0"/>
<evidence type="ECO:0000256" key="4">
    <source>
        <dbReference type="ARBA" id="ARBA00022475"/>
    </source>
</evidence>
<feature type="transmembrane region" description="Helical" evidence="8">
    <location>
        <begin position="249"/>
        <end position="268"/>
    </location>
</feature>
<keyword evidence="3" id="KW-0813">Transport</keyword>
<evidence type="ECO:0000256" key="5">
    <source>
        <dbReference type="ARBA" id="ARBA00022692"/>
    </source>
</evidence>
<dbReference type="InterPro" id="IPR002781">
    <property type="entry name" value="TM_pro_TauE-like"/>
</dbReference>
<proteinExistence type="inferred from homology"/>
<keyword evidence="5 8" id="KW-0812">Transmembrane</keyword>
<evidence type="ECO:0000256" key="8">
    <source>
        <dbReference type="RuleBase" id="RU363041"/>
    </source>
</evidence>
<dbReference type="PANTHER" id="PTHR30269:SF0">
    <property type="entry name" value="MEMBRANE TRANSPORTER PROTEIN YFCA-RELATED"/>
    <property type="match status" value="1"/>
</dbReference>